<name>A0ABT4AFZ6_9BACT</name>
<gene>
    <name evidence="3" type="ORF">OV287_39820</name>
</gene>
<reference evidence="3 4" key="1">
    <citation type="submission" date="2022-11" db="EMBL/GenBank/DDBJ databases">
        <title>Minimal conservation of predation-associated metabolite biosynthetic gene clusters underscores biosynthetic potential of Myxococcota including descriptions for ten novel species: Archangium lansinium sp. nov., Myxococcus landrumus sp. nov., Nannocystis bai.</title>
        <authorList>
            <person name="Ahearne A."/>
            <person name="Stevens C."/>
            <person name="Phillips K."/>
        </authorList>
    </citation>
    <scope>NUCLEOTIDE SEQUENCE [LARGE SCALE GENOMIC DNA]</scope>
    <source>
        <strain evidence="3 4">MIWBW</strain>
    </source>
</reference>
<sequence length="1105" mass="121623">MSKATSAPHPEWRQPFRPSGFFALRTPLLPLDEWSSWSAEARAPLAVAGAADDLEAIVAADRVRLRARLWELLDRPEVREALFLATPDLFSQMDSWLQAPDSKRGQKVEQALVRYFTRMAARPTPFGLFAGCSVGRVAQESTLALHPREANRRHTRLDMDYLFALAEALTQDRALRGHLTFWPNSTLYRAAGRLRYAEARLSGRTRTYRLVAVKATEYLEEVLRQASAGARLAELVETLVRRDPEVTPEEAEAFVHELVDSQLLVSELLPGVTGPEAIHHLIGTLSARPETLAMAHRLEEVRALLARTDEAGPGADPRRYLEISASLAELPAKVELPRLFQVDMVKPAADLRLGPEVVRELAKGVQLLHRLARPRGEDELARFRAAFLARYEDREVPLAEALDEESGIGFGSASELDRDPSPLLDGLPFPAVAESSAPWDTRQDVLLRKLSEALRSGATRIELTEQDLAQMASSIEPPPLPDALAVMASLAAQSPEAVARGQFQVLIHAVTGPSGARLLGRFCHADPELHRQVASHLAEEEALRPGALFAEIVHLPEGRVGNVTARPVLRRYELPYLGRPAVEAAEQIPLTDLLISVVGERVVLRSARLGQEVLPRLSTAHAYGHRNLGPYRLLCSLQGQETANGLAFGWGPLGNAPFLPRVVHGRLVLSRARWHVTGEELRALGASSGGARLTAVRAWRERRGLPRLVVLSDFDNELPVDLENILSVDAFVDLVKKRPQATLLELFPGPEEQLARGPEGQYVHELVMPFVRSGASVARAPGLRPPRASSRPSSSPGSDWLYAKLYCGNATADEVLRAVVRPVTALALEAGIADSWFFIRYADPAWHLRLRLHGDAARLLGEVIPALREKVAPLLAGGLLRTWQLDTYESELDRYGGPTGLPLAEAIFFADSEAALAIVETLSGDEGADARWRLALLGAHRLLVDLGLDAAARSRVSAGCRDRFAAEFRVDGRFRGAVGDRFRRERPTLEELLDPELSSGHWLASGAAILRRRSEQMGPVCRALREAEQAGRLDQPIEALAPSLLHMHLNRLLRSAQRAHEVVLYDLLARHYESQAHRLSSRFGDNASAHRPVGTEARVCSEALQ</sequence>
<dbReference type="EMBL" id="JAPNKA010000001">
    <property type="protein sequence ID" value="MCY1080610.1"/>
    <property type="molecule type" value="Genomic_DNA"/>
</dbReference>
<dbReference type="RefSeq" id="WP_267539259.1">
    <property type="nucleotide sequence ID" value="NZ_JAPNKA010000001.1"/>
</dbReference>
<dbReference type="InterPro" id="IPR006827">
    <property type="entry name" value="Lant_deHydtase_N"/>
</dbReference>
<dbReference type="Proteomes" id="UP001207654">
    <property type="component" value="Unassembled WGS sequence"/>
</dbReference>
<proteinExistence type="predicted"/>
<evidence type="ECO:0000313" key="3">
    <source>
        <dbReference type="EMBL" id="MCY1080610.1"/>
    </source>
</evidence>
<feature type="domain" description="Thiopeptide-type bacteriocin biosynthesis" evidence="2">
    <location>
        <begin position="800"/>
        <end position="1072"/>
    </location>
</feature>
<evidence type="ECO:0000313" key="4">
    <source>
        <dbReference type="Proteomes" id="UP001207654"/>
    </source>
</evidence>
<dbReference type="NCBIfam" id="TIGR03891">
    <property type="entry name" value="thiopep_ocin"/>
    <property type="match status" value="1"/>
</dbReference>
<protein>
    <submittedName>
        <fullName evidence="3">Lantibiotic dehydratase</fullName>
    </submittedName>
</protein>
<feature type="domain" description="Lantibiotic dehydratase N-terminal" evidence="1">
    <location>
        <begin position="75"/>
        <end position="728"/>
    </location>
</feature>
<accession>A0ABT4AFZ6</accession>
<dbReference type="InterPro" id="IPR023809">
    <property type="entry name" value="Thiopep_bacteriocin_synth_dom"/>
</dbReference>
<organism evidence="3 4">
    <name type="scientific">Archangium lansingense</name>
    <dbReference type="NCBI Taxonomy" id="2995310"/>
    <lineage>
        <taxon>Bacteria</taxon>
        <taxon>Pseudomonadati</taxon>
        <taxon>Myxococcota</taxon>
        <taxon>Myxococcia</taxon>
        <taxon>Myxococcales</taxon>
        <taxon>Cystobacterineae</taxon>
        <taxon>Archangiaceae</taxon>
        <taxon>Archangium</taxon>
    </lineage>
</organism>
<dbReference type="Pfam" id="PF04738">
    <property type="entry name" value="Lant_dehydr_N"/>
    <property type="match status" value="1"/>
</dbReference>
<comment type="caution">
    <text evidence="3">The sequence shown here is derived from an EMBL/GenBank/DDBJ whole genome shotgun (WGS) entry which is preliminary data.</text>
</comment>
<dbReference type="Pfam" id="PF14028">
    <property type="entry name" value="Lant_dehydr_C"/>
    <property type="match status" value="1"/>
</dbReference>
<keyword evidence="4" id="KW-1185">Reference proteome</keyword>
<evidence type="ECO:0000259" key="2">
    <source>
        <dbReference type="Pfam" id="PF14028"/>
    </source>
</evidence>
<evidence type="ECO:0000259" key="1">
    <source>
        <dbReference type="Pfam" id="PF04738"/>
    </source>
</evidence>